<dbReference type="CDD" id="cd02440">
    <property type="entry name" value="AdoMet_MTases"/>
    <property type="match status" value="1"/>
</dbReference>
<evidence type="ECO:0000259" key="1">
    <source>
        <dbReference type="Pfam" id="PF08242"/>
    </source>
</evidence>
<sequence>MQKKAESFFLPFFVFLSKFSLMSRYFSNKKHRSYSKKKDAKSTSWEPIAEDYHKIVQSDGHYYHREVILPKLLPLLDVKSEDILVDVGCGQGVLERVLPKECGYLGIDISPSLISIARKLRRSPSHEFIVSDLTKTLRIENTRSFSTAVAILSLQNMEAPDRAMANVARLLCDQGRFFIVLNHPCFRIPRVSSWHYDEDKKLFSRKIDRYLSNMTIPIIAHPGKKQSESSISFHFPLSYWTQALSKHGFLIQSMEEWVSPKKSIGTRAKAENVSREEFPLFLLISCIKTHKN</sequence>
<dbReference type="InterPro" id="IPR013217">
    <property type="entry name" value="Methyltransf_12"/>
</dbReference>
<dbReference type="Proteomes" id="UP000001012">
    <property type="component" value="Chromosome"/>
</dbReference>
<evidence type="ECO:0000313" key="3">
    <source>
        <dbReference type="Proteomes" id="UP000001012"/>
    </source>
</evidence>
<gene>
    <name evidence="2" type="ordered locus">CAB535</name>
</gene>
<dbReference type="HOGENOM" id="CLU_049749_1_0_0"/>
<dbReference type="KEGG" id="cab:CAB535"/>
<evidence type="ECO:0000313" key="2">
    <source>
        <dbReference type="EMBL" id="CAH63986.1"/>
    </source>
</evidence>
<dbReference type="AlphaFoldDB" id="Q5L5U7"/>
<dbReference type="InterPro" id="IPR029063">
    <property type="entry name" value="SAM-dependent_MTases_sf"/>
</dbReference>
<feature type="domain" description="Methyltransferase type 12" evidence="1">
    <location>
        <begin position="85"/>
        <end position="177"/>
    </location>
</feature>
<dbReference type="Pfam" id="PF08242">
    <property type="entry name" value="Methyltransf_12"/>
    <property type="match status" value="1"/>
</dbReference>
<dbReference type="Gene3D" id="3.40.50.150">
    <property type="entry name" value="Vaccinia Virus protein VP39"/>
    <property type="match status" value="1"/>
</dbReference>
<proteinExistence type="predicted"/>
<protein>
    <submittedName>
        <fullName evidence="2">Exported protein</fullName>
    </submittedName>
</protein>
<organism evidence="2 3">
    <name type="scientific">Chlamydia abortus (strain DSM 27085 / S26/3)</name>
    <name type="common">Chlamydophila abortus</name>
    <dbReference type="NCBI Taxonomy" id="218497"/>
    <lineage>
        <taxon>Bacteria</taxon>
        <taxon>Pseudomonadati</taxon>
        <taxon>Chlamydiota</taxon>
        <taxon>Chlamydiia</taxon>
        <taxon>Chlamydiales</taxon>
        <taxon>Chlamydiaceae</taxon>
        <taxon>Chlamydia/Chlamydophila group</taxon>
        <taxon>Chlamydia</taxon>
    </lineage>
</organism>
<dbReference type="eggNOG" id="COG0500">
    <property type="taxonomic scope" value="Bacteria"/>
</dbReference>
<reference evidence="2 3" key="1">
    <citation type="journal article" date="2005" name="Genome Res.">
        <title>The Chlamydophila abortus genome sequence reveals an array of variable proteins that contribute to interspecies variation.</title>
        <authorList>
            <person name="Thomson N.R."/>
            <person name="Yeats C."/>
            <person name="Bell K."/>
            <person name="Holden M.T.G."/>
            <person name="Bentley S.D."/>
            <person name="Livingstone M."/>
            <person name="Cerdeno-Tarraga A.M."/>
            <person name="Harris B."/>
            <person name="Doggett J."/>
            <person name="Ormond D."/>
            <person name="Mungal K."/>
            <person name="Clarke K."/>
            <person name="Feltwell T."/>
            <person name="Hance Z."/>
            <person name="Sanders M."/>
            <person name="Quail M.A."/>
            <person name="Price C."/>
            <person name="Parkhill J."/>
            <person name="Longbottom D."/>
        </authorList>
    </citation>
    <scope>NUCLEOTIDE SEQUENCE [LARGE SCALE GENOMIC DNA]</scope>
    <source>
        <strain evidence="3">DSM 27085 / S26/3</strain>
    </source>
</reference>
<dbReference type="PANTHER" id="PTHR43861:SF1">
    <property type="entry name" value="TRANS-ACONITATE 2-METHYLTRANSFERASE"/>
    <property type="match status" value="1"/>
</dbReference>
<dbReference type="PANTHER" id="PTHR43861">
    <property type="entry name" value="TRANS-ACONITATE 2-METHYLTRANSFERASE-RELATED"/>
    <property type="match status" value="1"/>
</dbReference>
<name>Q5L5U7_CHLAB</name>
<dbReference type="GO" id="GO:0008757">
    <property type="term" value="F:S-adenosylmethionine-dependent methyltransferase activity"/>
    <property type="evidence" value="ECO:0007669"/>
    <property type="project" value="InterPro"/>
</dbReference>
<keyword evidence="3" id="KW-1185">Reference proteome</keyword>
<accession>Q5L5U7</accession>
<dbReference type="EMBL" id="CR848038">
    <property type="protein sequence ID" value="CAH63986.1"/>
    <property type="molecule type" value="Genomic_DNA"/>
</dbReference>
<dbReference type="SUPFAM" id="SSF53335">
    <property type="entry name" value="S-adenosyl-L-methionine-dependent methyltransferases"/>
    <property type="match status" value="1"/>
</dbReference>